<accession>A0AAN9L875</accession>
<comment type="caution">
    <text evidence="1">The sequence shown here is derived from an EMBL/GenBank/DDBJ whole genome shotgun (WGS) entry which is preliminary data.</text>
</comment>
<protein>
    <submittedName>
        <fullName evidence="1">Uncharacterized protein</fullName>
    </submittedName>
</protein>
<proteinExistence type="predicted"/>
<reference evidence="1 2" key="1">
    <citation type="submission" date="2024-01" db="EMBL/GenBank/DDBJ databases">
        <title>The genomes of 5 underutilized Papilionoideae crops provide insights into root nodulation and disease resistanc.</title>
        <authorList>
            <person name="Jiang F."/>
        </authorList>
    </citation>
    <scope>NUCLEOTIDE SEQUENCE [LARGE SCALE GENOMIC DNA]</scope>
    <source>
        <strain evidence="1">LVBAO_FW01</strain>
        <tissue evidence="1">Leaves</tissue>
    </source>
</reference>
<dbReference type="EMBL" id="JAYMYQ010000005">
    <property type="protein sequence ID" value="KAK7329947.1"/>
    <property type="molecule type" value="Genomic_DNA"/>
</dbReference>
<evidence type="ECO:0000313" key="2">
    <source>
        <dbReference type="Proteomes" id="UP001367508"/>
    </source>
</evidence>
<gene>
    <name evidence="1" type="ORF">VNO77_24129</name>
</gene>
<organism evidence="1 2">
    <name type="scientific">Canavalia gladiata</name>
    <name type="common">Sword bean</name>
    <name type="synonym">Dolichos gladiatus</name>
    <dbReference type="NCBI Taxonomy" id="3824"/>
    <lineage>
        <taxon>Eukaryota</taxon>
        <taxon>Viridiplantae</taxon>
        <taxon>Streptophyta</taxon>
        <taxon>Embryophyta</taxon>
        <taxon>Tracheophyta</taxon>
        <taxon>Spermatophyta</taxon>
        <taxon>Magnoliopsida</taxon>
        <taxon>eudicotyledons</taxon>
        <taxon>Gunneridae</taxon>
        <taxon>Pentapetalae</taxon>
        <taxon>rosids</taxon>
        <taxon>fabids</taxon>
        <taxon>Fabales</taxon>
        <taxon>Fabaceae</taxon>
        <taxon>Papilionoideae</taxon>
        <taxon>50 kb inversion clade</taxon>
        <taxon>NPAAA clade</taxon>
        <taxon>indigoferoid/millettioid clade</taxon>
        <taxon>Phaseoleae</taxon>
        <taxon>Canavalia</taxon>
    </lineage>
</organism>
<sequence length="209" mass="23800">MDLSSPKDKPSNALMIFPKIVEENVQAGVVRDIHIVFMTNKINKYDGQVNDITIIFDIVRLQVSNTLHLINPIWIEKFALPNVVGSSELVNQFEFRSHYFQGRERMRRGVIIIEFIGLYIAEGKVNQTQQQAAPCDANFYVSSKLIAKTHSMNFLIGIEITKFLLGVKHYSSEKVSSTQTFPYNLRLDAKRINKASPKEIPRSQSLALD</sequence>
<evidence type="ECO:0000313" key="1">
    <source>
        <dbReference type="EMBL" id="KAK7329947.1"/>
    </source>
</evidence>
<name>A0AAN9L875_CANGL</name>
<dbReference type="AlphaFoldDB" id="A0AAN9L875"/>
<keyword evidence="2" id="KW-1185">Reference proteome</keyword>
<dbReference type="Proteomes" id="UP001367508">
    <property type="component" value="Unassembled WGS sequence"/>
</dbReference>